<dbReference type="GO" id="GO:0003677">
    <property type="term" value="F:DNA binding"/>
    <property type="evidence" value="ECO:0007669"/>
    <property type="project" value="InterPro"/>
</dbReference>
<dbReference type="InterPro" id="IPR002571">
    <property type="entry name" value="HrcA"/>
</dbReference>
<feature type="domain" description="Heat-inducible transcription repressor HrcA C-terminal" evidence="6">
    <location>
        <begin position="94"/>
        <end position="225"/>
    </location>
</feature>
<dbReference type="GO" id="GO:0045892">
    <property type="term" value="P:negative regulation of DNA-templated transcription"/>
    <property type="evidence" value="ECO:0007669"/>
    <property type="project" value="UniProtKB-UniRule"/>
</dbReference>
<dbReference type="Pfam" id="PF01628">
    <property type="entry name" value="HrcA"/>
    <property type="match status" value="1"/>
</dbReference>
<gene>
    <name evidence="5" type="primary">hrcA</name>
    <name evidence="7" type="ORF">COT49_00195</name>
</gene>
<dbReference type="HAMAP" id="MF_00081">
    <property type="entry name" value="HrcA"/>
    <property type="match status" value="1"/>
</dbReference>
<dbReference type="Gene3D" id="3.30.450.40">
    <property type="match status" value="1"/>
</dbReference>
<dbReference type="EMBL" id="PEYT01000002">
    <property type="protein sequence ID" value="PIS23428.1"/>
    <property type="molecule type" value="Genomic_DNA"/>
</dbReference>
<dbReference type="SUPFAM" id="SSF55781">
    <property type="entry name" value="GAF domain-like"/>
    <property type="match status" value="1"/>
</dbReference>
<dbReference type="Proteomes" id="UP000230340">
    <property type="component" value="Unassembled WGS sequence"/>
</dbReference>
<keyword evidence="4 5" id="KW-0804">Transcription</keyword>
<evidence type="ECO:0000313" key="8">
    <source>
        <dbReference type="Proteomes" id="UP000230340"/>
    </source>
</evidence>
<proteinExistence type="inferred from homology"/>
<dbReference type="InterPro" id="IPR029016">
    <property type="entry name" value="GAF-like_dom_sf"/>
</dbReference>
<evidence type="ECO:0000256" key="3">
    <source>
        <dbReference type="ARBA" id="ARBA00023016"/>
    </source>
</evidence>
<sequence length="242" mass="26974">MEELTPRQIVILKAIVDDYIDKAKPVGSEDLVENHNLKVSPATVRNEMAELMRKGFLGVPHISAGRVPTTVGMRYYIQNLMDERDVPVLQEVAMKQRIWQNRYEADKFLRQAALTLSEASGLLSVIDTDDGRMYYAGTVNILEHPEFFDIDSAKALFGVLDDFDAFRTITAHARGGNDVSVIIGPEMEMPHLDIAGMVTANFSCGNTVGRLSVVGPFRMPYGKIIPEIRFVRNLLCELGGGW</sequence>
<comment type="function">
    <text evidence="5">Negative regulator of class I heat shock genes (grpE-dnaK-dnaJ and groELS operons). Prevents heat-shock induction of these operons.</text>
</comment>
<evidence type="ECO:0000256" key="4">
    <source>
        <dbReference type="ARBA" id="ARBA00023163"/>
    </source>
</evidence>
<dbReference type="PANTHER" id="PTHR34824">
    <property type="entry name" value="HEAT-INDUCIBLE TRANSCRIPTION REPRESSOR HRCA"/>
    <property type="match status" value="1"/>
</dbReference>
<keyword evidence="2 5" id="KW-0805">Transcription regulation</keyword>
<dbReference type="InterPro" id="IPR021153">
    <property type="entry name" value="HrcA_C"/>
</dbReference>
<dbReference type="SUPFAM" id="SSF46785">
    <property type="entry name" value="Winged helix' DNA-binding domain"/>
    <property type="match status" value="1"/>
</dbReference>
<evidence type="ECO:0000256" key="2">
    <source>
        <dbReference type="ARBA" id="ARBA00023015"/>
    </source>
</evidence>
<dbReference type="InterPro" id="IPR036390">
    <property type="entry name" value="WH_DNA-bd_sf"/>
</dbReference>
<keyword evidence="3 5" id="KW-0346">Stress response</keyword>
<evidence type="ECO:0000259" key="6">
    <source>
        <dbReference type="Pfam" id="PF01628"/>
    </source>
</evidence>
<evidence type="ECO:0000256" key="1">
    <source>
        <dbReference type="ARBA" id="ARBA00022491"/>
    </source>
</evidence>
<comment type="similarity">
    <text evidence="5">Belongs to the HrcA family.</text>
</comment>
<dbReference type="InterPro" id="IPR036388">
    <property type="entry name" value="WH-like_DNA-bd_sf"/>
</dbReference>
<name>A0A2H0XH12_UNCKA</name>
<accession>A0A2H0XH12</accession>
<keyword evidence="1 5" id="KW-0678">Repressor</keyword>
<evidence type="ECO:0000313" key="7">
    <source>
        <dbReference type="EMBL" id="PIS23428.1"/>
    </source>
</evidence>
<protein>
    <recommendedName>
        <fullName evidence="5">Heat-inducible transcription repressor HrcA</fullName>
    </recommendedName>
</protein>
<dbReference type="Gene3D" id="1.10.10.10">
    <property type="entry name" value="Winged helix-like DNA-binding domain superfamily/Winged helix DNA-binding domain"/>
    <property type="match status" value="1"/>
</dbReference>
<comment type="caution">
    <text evidence="7">The sequence shown here is derived from an EMBL/GenBank/DDBJ whole genome shotgun (WGS) entry which is preliminary data.</text>
</comment>
<dbReference type="PANTHER" id="PTHR34824:SF1">
    <property type="entry name" value="HEAT-INDUCIBLE TRANSCRIPTION REPRESSOR HRCA"/>
    <property type="match status" value="1"/>
</dbReference>
<reference evidence="8" key="1">
    <citation type="submission" date="2017-09" db="EMBL/GenBank/DDBJ databases">
        <title>Depth-based differentiation of microbial function through sediment-hosted aquifers and enrichment of novel symbionts in the deep terrestrial subsurface.</title>
        <authorList>
            <person name="Probst A.J."/>
            <person name="Ladd B."/>
            <person name="Jarett J.K."/>
            <person name="Geller-Mcgrath D.E."/>
            <person name="Sieber C.M.K."/>
            <person name="Emerson J.B."/>
            <person name="Anantharaman K."/>
            <person name="Thomas B.C."/>
            <person name="Malmstrom R."/>
            <person name="Stieglmeier M."/>
            <person name="Klingl A."/>
            <person name="Woyke T."/>
            <person name="Ryan C.M."/>
            <person name="Banfield J.F."/>
        </authorList>
    </citation>
    <scope>NUCLEOTIDE SEQUENCE [LARGE SCALE GENOMIC DNA]</scope>
</reference>
<evidence type="ECO:0000256" key="5">
    <source>
        <dbReference type="HAMAP-Rule" id="MF_00081"/>
    </source>
</evidence>
<dbReference type="AlphaFoldDB" id="A0A2H0XH12"/>
<organism evidence="7 8">
    <name type="scientific">candidate division WWE3 bacterium CG08_land_8_20_14_0_20_40_13</name>
    <dbReference type="NCBI Taxonomy" id="1975084"/>
    <lineage>
        <taxon>Bacteria</taxon>
        <taxon>Katanobacteria</taxon>
    </lineage>
</organism>